<dbReference type="InterPro" id="IPR002993">
    <property type="entry name" value="ODC_AZ"/>
</dbReference>
<evidence type="ECO:0000313" key="7">
    <source>
        <dbReference type="WBParaSite" id="HPBE_0000896101-mRNA-1"/>
    </source>
</evidence>
<protein>
    <recommendedName>
        <fullName evidence="3">Ornithine decarboxylase antizyme</fullName>
    </recommendedName>
</protein>
<sequence length="111" mass="12591">MCSPPSEVTYRVGAVAKEWRWAMVDSKTLAVIIPVDQNPKNISRERFVSLLEYCEEELGVEQVLAVFQRPGLSMTEGFPRTLRYVGFRVLPPNAVPAPFSCDNFFVMSYNV</sequence>
<evidence type="ECO:0000256" key="2">
    <source>
        <dbReference type="ARBA" id="ARBA00011836"/>
    </source>
</evidence>
<dbReference type="WBParaSite" id="HPBE_0000896101-mRNA-1">
    <property type="protein sequence ID" value="HPBE_0000896101-mRNA-1"/>
    <property type="gene ID" value="HPBE_0000896101"/>
</dbReference>
<evidence type="ECO:0000256" key="1">
    <source>
        <dbReference type="ARBA" id="ARBA00008796"/>
    </source>
</evidence>
<dbReference type="InterPro" id="IPR016181">
    <property type="entry name" value="Acyl_CoA_acyltransferase"/>
</dbReference>
<dbReference type="Proteomes" id="UP000050761">
    <property type="component" value="Unassembled WGS sequence"/>
</dbReference>
<accession>A0A183FNA6</accession>
<evidence type="ECO:0000256" key="3">
    <source>
        <dbReference type="ARBA" id="ARBA00017712"/>
    </source>
</evidence>
<name>A0A183FNA6_HELPZ</name>
<dbReference type="Gene3D" id="3.40.630.60">
    <property type="match status" value="1"/>
</dbReference>
<keyword evidence="4" id="KW-0688">Ribosomal frameshifting</keyword>
<dbReference type="PANTHER" id="PTHR10279:SF10">
    <property type="entry name" value="ORNITHINE DECARBOXYLASE ANTIZYME"/>
    <property type="match status" value="1"/>
</dbReference>
<accession>A0A3P7XU66</accession>
<evidence type="ECO:0000256" key="4">
    <source>
        <dbReference type="ARBA" id="ARBA00022758"/>
    </source>
</evidence>
<dbReference type="GO" id="GO:0005737">
    <property type="term" value="C:cytoplasm"/>
    <property type="evidence" value="ECO:0007669"/>
    <property type="project" value="TreeGrafter"/>
</dbReference>
<dbReference type="EMBL" id="UZAH01026302">
    <property type="protein sequence ID" value="VDO78560.1"/>
    <property type="molecule type" value="Genomic_DNA"/>
</dbReference>
<comment type="subunit">
    <text evidence="2">Interacts with ODC1 and thereby sterically blocks ODC homodimerization.</text>
</comment>
<dbReference type="GO" id="GO:0045732">
    <property type="term" value="P:positive regulation of protein catabolic process"/>
    <property type="evidence" value="ECO:0007669"/>
    <property type="project" value="TreeGrafter"/>
</dbReference>
<organism evidence="6 7">
    <name type="scientific">Heligmosomoides polygyrus</name>
    <name type="common">Parasitic roundworm</name>
    <dbReference type="NCBI Taxonomy" id="6339"/>
    <lineage>
        <taxon>Eukaryota</taxon>
        <taxon>Metazoa</taxon>
        <taxon>Ecdysozoa</taxon>
        <taxon>Nematoda</taxon>
        <taxon>Chromadorea</taxon>
        <taxon>Rhabditida</taxon>
        <taxon>Rhabditina</taxon>
        <taxon>Rhabditomorpha</taxon>
        <taxon>Strongyloidea</taxon>
        <taxon>Heligmosomidae</taxon>
        <taxon>Heligmosomoides</taxon>
    </lineage>
</organism>
<dbReference type="SUPFAM" id="SSF55729">
    <property type="entry name" value="Acyl-CoA N-acyltransferases (Nat)"/>
    <property type="match status" value="1"/>
</dbReference>
<dbReference type="GO" id="GO:0005634">
    <property type="term" value="C:nucleus"/>
    <property type="evidence" value="ECO:0007669"/>
    <property type="project" value="TreeGrafter"/>
</dbReference>
<reference evidence="5 6" key="1">
    <citation type="submission" date="2018-11" db="EMBL/GenBank/DDBJ databases">
        <authorList>
            <consortium name="Pathogen Informatics"/>
        </authorList>
    </citation>
    <scope>NUCLEOTIDE SEQUENCE [LARGE SCALE GENOMIC DNA]</scope>
</reference>
<dbReference type="Pfam" id="PF02100">
    <property type="entry name" value="ODC_AZ"/>
    <property type="match status" value="1"/>
</dbReference>
<dbReference type="AlphaFoldDB" id="A0A183FNA6"/>
<proteinExistence type="inferred from homology"/>
<dbReference type="PANTHER" id="PTHR10279">
    <property type="entry name" value="ORNITHINE DECARBOXYLASE ANTIZYME"/>
    <property type="match status" value="1"/>
</dbReference>
<dbReference type="GO" id="GO:0075523">
    <property type="term" value="P:viral translational frameshifting"/>
    <property type="evidence" value="ECO:0007669"/>
    <property type="project" value="UniProtKB-KW"/>
</dbReference>
<comment type="similarity">
    <text evidence="1">Belongs to the ODC antizyme family.</text>
</comment>
<dbReference type="GO" id="GO:0008073">
    <property type="term" value="F:ornithine decarboxylase inhibitor activity"/>
    <property type="evidence" value="ECO:0007669"/>
    <property type="project" value="InterPro"/>
</dbReference>
<dbReference type="OrthoDB" id="5959761at2759"/>
<evidence type="ECO:0000313" key="5">
    <source>
        <dbReference type="EMBL" id="VDO78560.1"/>
    </source>
</evidence>
<keyword evidence="6" id="KW-1185">Reference proteome</keyword>
<gene>
    <name evidence="5" type="ORF">HPBE_LOCUS8962</name>
</gene>
<reference evidence="7" key="2">
    <citation type="submission" date="2019-09" db="UniProtKB">
        <authorList>
            <consortium name="WormBaseParasite"/>
        </authorList>
    </citation>
    <scope>IDENTIFICATION</scope>
</reference>
<evidence type="ECO:0000313" key="6">
    <source>
        <dbReference type="Proteomes" id="UP000050761"/>
    </source>
</evidence>
<dbReference type="InterPro" id="IPR038581">
    <property type="entry name" value="ODC_AZ_sf"/>
</dbReference>